<comment type="function">
    <text evidence="10">Catalyzes the reversible epimerization of D-ribulose 5-phosphate to D-xylulose 5-phosphate.</text>
</comment>
<keyword evidence="13" id="KW-0170">Cobalt</keyword>
<feature type="binding site" evidence="10 13">
    <location>
        <position position="68"/>
    </location>
    <ligand>
        <name>a divalent metal cation</name>
        <dbReference type="ChEBI" id="CHEBI:60240"/>
    </ligand>
</feature>
<comment type="cofactor">
    <cofactor evidence="5">
        <name>Fe(2+)</name>
        <dbReference type="ChEBI" id="CHEBI:29033"/>
    </cofactor>
</comment>
<dbReference type="GO" id="GO:0046872">
    <property type="term" value="F:metal ion binding"/>
    <property type="evidence" value="ECO:0007669"/>
    <property type="project" value="UniProtKB-UniRule"/>
</dbReference>
<evidence type="ECO:0000256" key="4">
    <source>
        <dbReference type="ARBA" id="ARBA00001947"/>
    </source>
</evidence>
<reference evidence="15 16" key="1">
    <citation type="submission" date="2021-10" db="EMBL/GenBank/DDBJ databases">
        <title>Anaerobic single-cell dispensing facilitates the cultivation of human gut bacteria.</title>
        <authorList>
            <person name="Afrizal A."/>
        </authorList>
    </citation>
    <scope>NUCLEOTIDE SEQUENCE [LARGE SCALE GENOMIC DNA]</scope>
    <source>
        <strain evidence="15 16">CLA-AA-H232</strain>
    </source>
</reference>
<comment type="similarity">
    <text evidence="6 10 11">Belongs to the ribulose-phosphate 3-epimerase family.</text>
</comment>
<keyword evidence="10 11" id="KW-0119">Carbohydrate metabolism</keyword>
<evidence type="ECO:0000256" key="13">
    <source>
        <dbReference type="PIRSR" id="PIRSR001461-2"/>
    </source>
</evidence>
<dbReference type="InterPro" id="IPR013785">
    <property type="entry name" value="Aldolase_TIM"/>
</dbReference>
<dbReference type="InterPro" id="IPR000056">
    <property type="entry name" value="Ribul_P_3_epim-like"/>
</dbReference>
<keyword evidence="8 10" id="KW-0479">Metal-binding</keyword>
<gene>
    <name evidence="10 15" type="primary">rpe</name>
    <name evidence="15" type="ORF">LKE05_04940</name>
</gene>
<feature type="binding site" evidence="10 13">
    <location>
        <position position="174"/>
    </location>
    <ligand>
        <name>a divalent metal cation</name>
        <dbReference type="ChEBI" id="CHEBI:60240"/>
    </ligand>
</feature>
<feature type="binding site" evidence="14">
    <location>
        <position position="176"/>
    </location>
    <ligand>
        <name>substrate</name>
    </ligand>
</feature>
<evidence type="ECO:0000313" key="16">
    <source>
        <dbReference type="Proteomes" id="UP001198242"/>
    </source>
</evidence>
<feature type="binding site" evidence="10 13">
    <location>
        <position position="37"/>
    </location>
    <ligand>
        <name>a divalent metal cation</name>
        <dbReference type="ChEBI" id="CHEBI:60240"/>
    </ligand>
</feature>
<dbReference type="PANTHER" id="PTHR11749">
    <property type="entry name" value="RIBULOSE-5-PHOSPHATE-3-EPIMERASE"/>
    <property type="match status" value="1"/>
</dbReference>
<dbReference type="Proteomes" id="UP001198242">
    <property type="component" value="Unassembled WGS sequence"/>
</dbReference>
<dbReference type="Pfam" id="PF00834">
    <property type="entry name" value="Ribul_P_3_epim"/>
    <property type="match status" value="1"/>
</dbReference>
<feature type="binding site" evidence="14">
    <location>
        <begin position="196"/>
        <end position="197"/>
    </location>
    <ligand>
        <name>substrate</name>
    </ligand>
</feature>
<dbReference type="Gene3D" id="3.20.20.70">
    <property type="entry name" value="Aldolase class I"/>
    <property type="match status" value="1"/>
</dbReference>
<evidence type="ECO:0000256" key="11">
    <source>
        <dbReference type="PIRNR" id="PIRNR001461"/>
    </source>
</evidence>
<keyword evidence="13" id="KW-0464">Manganese</keyword>
<feature type="active site" description="Proton donor" evidence="10 12">
    <location>
        <position position="174"/>
    </location>
</feature>
<protein>
    <recommendedName>
        <fullName evidence="7 10">Ribulose-phosphate 3-epimerase</fullName>
        <ecNumber evidence="7 10">5.1.3.1</ecNumber>
    </recommendedName>
</protein>
<accession>A0AAE3DYI8</accession>
<feature type="binding site" evidence="10 13">
    <location>
        <position position="35"/>
    </location>
    <ligand>
        <name>a divalent metal cation</name>
        <dbReference type="ChEBI" id="CHEBI:60240"/>
    </ligand>
</feature>
<dbReference type="AlphaFoldDB" id="A0AAE3DYI8"/>
<comment type="caution">
    <text evidence="10">Lacks conserved residue(s) required for the propagation of feature annotation.</text>
</comment>
<comment type="cofactor">
    <cofactor evidence="4">
        <name>Zn(2+)</name>
        <dbReference type="ChEBI" id="CHEBI:29105"/>
    </cofactor>
</comment>
<evidence type="ECO:0000256" key="2">
    <source>
        <dbReference type="ARBA" id="ARBA00001936"/>
    </source>
</evidence>
<feature type="binding site" evidence="10">
    <location>
        <begin position="174"/>
        <end position="176"/>
    </location>
    <ligand>
        <name>substrate</name>
    </ligand>
</feature>
<dbReference type="GO" id="GO:0006098">
    <property type="term" value="P:pentose-phosphate shunt"/>
    <property type="evidence" value="ECO:0007669"/>
    <property type="project" value="UniProtKB-UniRule"/>
</dbReference>
<proteinExistence type="inferred from homology"/>
<evidence type="ECO:0000256" key="10">
    <source>
        <dbReference type="HAMAP-Rule" id="MF_02227"/>
    </source>
</evidence>
<dbReference type="SUPFAM" id="SSF51366">
    <property type="entry name" value="Ribulose-phoshate binding barrel"/>
    <property type="match status" value="1"/>
</dbReference>
<evidence type="ECO:0000256" key="8">
    <source>
        <dbReference type="ARBA" id="ARBA00022723"/>
    </source>
</evidence>
<evidence type="ECO:0000313" key="15">
    <source>
        <dbReference type="EMBL" id="MCC2210135.1"/>
    </source>
</evidence>
<evidence type="ECO:0000256" key="12">
    <source>
        <dbReference type="PIRSR" id="PIRSR001461-1"/>
    </source>
</evidence>
<comment type="pathway">
    <text evidence="10">Carbohydrate degradation.</text>
</comment>
<evidence type="ECO:0000256" key="14">
    <source>
        <dbReference type="PIRSR" id="PIRSR001461-3"/>
    </source>
</evidence>
<dbReference type="RefSeq" id="WP_147514830.1">
    <property type="nucleotide sequence ID" value="NZ_JAJEQM010000005.1"/>
</dbReference>
<dbReference type="EC" id="5.1.3.1" evidence="7 10"/>
<dbReference type="NCBIfam" id="NF004076">
    <property type="entry name" value="PRK05581.1-4"/>
    <property type="match status" value="1"/>
</dbReference>
<dbReference type="GO" id="GO:0004750">
    <property type="term" value="F:D-ribulose-phosphate 3-epimerase activity"/>
    <property type="evidence" value="ECO:0007669"/>
    <property type="project" value="UniProtKB-UniRule"/>
</dbReference>
<evidence type="ECO:0000256" key="5">
    <source>
        <dbReference type="ARBA" id="ARBA00001954"/>
    </source>
</evidence>
<evidence type="ECO:0000256" key="9">
    <source>
        <dbReference type="ARBA" id="ARBA00023235"/>
    </source>
</evidence>
<dbReference type="NCBIfam" id="TIGR01163">
    <property type="entry name" value="rpe"/>
    <property type="match status" value="1"/>
</dbReference>
<comment type="cofactor">
    <cofactor evidence="10 13">
        <name>a divalent metal cation</name>
        <dbReference type="ChEBI" id="CHEBI:60240"/>
    </cofactor>
    <text evidence="10 13">Binds 1 divalent metal cation per subunit.</text>
</comment>
<dbReference type="HAMAP" id="MF_02227">
    <property type="entry name" value="RPE"/>
    <property type="match status" value="1"/>
</dbReference>
<dbReference type="EMBL" id="JAJEQM010000005">
    <property type="protein sequence ID" value="MCC2210135.1"/>
    <property type="molecule type" value="Genomic_DNA"/>
</dbReference>
<feature type="binding site" evidence="10 14">
    <location>
        <position position="10"/>
    </location>
    <ligand>
        <name>substrate</name>
    </ligand>
</feature>
<comment type="cofactor">
    <cofactor evidence="2">
        <name>Mn(2+)</name>
        <dbReference type="ChEBI" id="CHEBI:29035"/>
    </cofactor>
</comment>
<feature type="active site" description="Proton acceptor" evidence="10 12">
    <location>
        <position position="37"/>
    </location>
</feature>
<dbReference type="InterPro" id="IPR011060">
    <property type="entry name" value="RibuloseP-bd_barrel"/>
</dbReference>
<keyword evidence="9 10" id="KW-0413">Isomerase</keyword>
<keyword evidence="13" id="KW-0862">Zinc</keyword>
<dbReference type="GO" id="GO:0005737">
    <property type="term" value="C:cytoplasm"/>
    <property type="evidence" value="ECO:0007669"/>
    <property type="project" value="UniProtKB-ARBA"/>
</dbReference>
<evidence type="ECO:0000256" key="7">
    <source>
        <dbReference type="ARBA" id="ARBA00013188"/>
    </source>
</evidence>
<name>A0AAE3DYI8_9FIRM</name>
<keyword evidence="16" id="KW-1185">Reference proteome</keyword>
<dbReference type="GO" id="GO:0019323">
    <property type="term" value="P:pentose catabolic process"/>
    <property type="evidence" value="ECO:0007669"/>
    <property type="project" value="UniProtKB-UniRule"/>
</dbReference>
<comment type="cofactor">
    <cofactor evidence="3">
        <name>Co(2+)</name>
        <dbReference type="ChEBI" id="CHEBI:48828"/>
    </cofactor>
</comment>
<evidence type="ECO:0000256" key="1">
    <source>
        <dbReference type="ARBA" id="ARBA00001782"/>
    </source>
</evidence>
<dbReference type="FunFam" id="3.20.20.70:FF:000004">
    <property type="entry name" value="Ribulose-phosphate 3-epimerase"/>
    <property type="match status" value="1"/>
</dbReference>
<dbReference type="PROSITE" id="PS01085">
    <property type="entry name" value="RIBUL_P_3_EPIMER_1"/>
    <property type="match status" value="1"/>
</dbReference>
<comment type="catalytic activity">
    <reaction evidence="1 10 11">
        <text>D-ribulose 5-phosphate = D-xylulose 5-phosphate</text>
        <dbReference type="Rhea" id="RHEA:13677"/>
        <dbReference type="ChEBI" id="CHEBI:57737"/>
        <dbReference type="ChEBI" id="CHEBI:58121"/>
        <dbReference type="EC" id="5.1.3.1"/>
    </reaction>
</comment>
<organism evidence="15 16">
    <name type="scientific">Hominilimicola fabiformis</name>
    <dbReference type="NCBI Taxonomy" id="2885356"/>
    <lineage>
        <taxon>Bacteria</taxon>
        <taxon>Bacillati</taxon>
        <taxon>Bacillota</taxon>
        <taxon>Clostridia</taxon>
        <taxon>Eubacteriales</taxon>
        <taxon>Oscillospiraceae</taxon>
        <taxon>Hominilimicola</taxon>
    </lineage>
</organism>
<comment type="caution">
    <text evidence="15">The sequence shown here is derived from an EMBL/GenBank/DDBJ whole genome shotgun (WGS) entry which is preliminary data.</text>
</comment>
<evidence type="ECO:0000256" key="3">
    <source>
        <dbReference type="ARBA" id="ARBA00001941"/>
    </source>
</evidence>
<dbReference type="CDD" id="cd00429">
    <property type="entry name" value="RPE"/>
    <property type="match status" value="1"/>
</dbReference>
<dbReference type="InterPro" id="IPR026019">
    <property type="entry name" value="Ribul_P_3_epim"/>
</dbReference>
<feature type="binding site" evidence="10 14">
    <location>
        <position position="68"/>
    </location>
    <ligand>
        <name>substrate</name>
    </ligand>
</feature>
<dbReference type="PIRSF" id="PIRSF001461">
    <property type="entry name" value="RPE"/>
    <property type="match status" value="1"/>
</dbReference>
<sequence>MEKEMILSPSILSADFGILAEQVKRAENAGAQWLHIDVMDGHFVPNMTFAMPVIKSLRKYTDMFFDVHLMIDKPERYIDEFINAGADGVTFHIEATDKPKECIEMIQNRGKKAAISINPKTPVSAIEKYFDKVDMVLVMSVEPGYGGQKYIESVNEKIAYIREKMGSDFDIEVDGGINANNIDNAINAGANIIVAGTAVFNDDIEGSVRSLMR</sequence>
<evidence type="ECO:0000256" key="6">
    <source>
        <dbReference type="ARBA" id="ARBA00009541"/>
    </source>
</evidence>
<feature type="binding site" evidence="10 14">
    <location>
        <begin position="144"/>
        <end position="147"/>
    </location>
    <ligand>
        <name>substrate</name>
    </ligand>
</feature>